<protein>
    <submittedName>
        <fullName evidence="2">Uncharacterized protein</fullName>
    </submittedName>
</protein>
<name>A0A2P6NDV2_9EUKA</name>
<dbReference type="AlphaFoldDB" id="A0A2P6NDV2"/>
<organism evidence="2 3">
    <name type="scientific">Planoprotostelium fungivorum</name>
    <dbReference type="NCBI Taxonomy" id="1890364"/>
    <lineage>
        <taxon>Eukaryota</taxon>
        <taxon>Amoebozoa</taxon>
        <taxon>Evosea</taxon>
        <taxon>Variosea</taxon>
        <taxon>Cavosteliida</taxon>
        <taxon>Cavosteliaceae</taxon>
        <taxon>Planoprotostelium</taxon>
    </lineage>
</organism>
<evidence type="ECO:0000313" key="2">
    <source>
        <dbReference type="EMBL" id="PRP82111.1"/>
    </source>
</evidence>
<feature type="region of interest" description="Disordered" evidence="1">
    <location>
        <begin position="398"/>
        <end position="436"/>
    </location>
</feature>
<evidence type="ECO:0000313" key="3">
    <source>
        <dbReference type="Proteomes" id="UP000241769"/>
    </source>
</evidence>
<feature type="region of interest" description="Disordered" evidence="1">
    <location>
        <begin position="242"/>
        <end position="292"/>
    </location>
</feature>
<comment type="caution">
    <text evidence="2">The sequence shown here is derived from an EMBL/GenBank/DDBJ whole genome shotgun (WGS) entry which is preliminary data.</text>
</comment>
<dbReference type="InParanoid" id="A0A2P6NDV2"/>
<feature type="region of interest" description="Disordered" evidence="1">
    <location>
        <begin position="308"/>
        <end position="330"/>
    </location>
</feature>
<dbReference type="Proteomes" id="UP000241769">
    <property type="component" value="Unassembled WGS sequence"/>
</dbReference>
<keyword evidence="3" id="KW-1185">Reference proteome</keyword>
<accession>A0A2P6NDV2</accession>
<proteinExistence type="predicted"/>
<reference evidence="2 3" key="1">
    <citation type="journal article" date="2018" name="Genome Biol. Evol.">
        <title>Multiple Roots of Fruiting Body Formation in Amoebozoa.</title>
        <authorList>
            <person name="Hillmann F."/>
            <person name="Forbes G."/>
            <person name="Novohradska S."/>
            <person name="Ferling I."/>
            <person name="Riege K."/>
            <person name="Groth M."/>
            <person name="Westermann M."/>
            <person name="Marz M."/>
            <person name="Spaller T."/>
            <person name="Winckler T."/>
            <person name="Schaap P."/>
            <person name="Glockner G."/>
        </authorList>
    </citation>
    <scope>NUCLEOTIDE SEQUENCE [LARGE SCALE GENOMIC DNA]</scope>
    <source>
        <strain evidence="2 3">Jena</strain>
    </source>
</reference>
<gene>
    <name evidence="2" type="ORF">PROFUN_10319</name>
</gene>
<dbReference type="EMBL" id="MDYQ01000110">
    <property type="protein sequence ID" value="PRP82111.1"/>
    <property type="molecule type" value="Genomic_DNA"/>
</dbReference>
<evidence type="ECO:0000256" key="1">
    <source>
        <dbReference type="SAM" id="MobiDB-lite"/>
    </source>
</evidence>
<sequence>MKRYILTHKKRLIELKGSQTEESNSGHHHFVSEGAGYTNNSGVLFPDAVGHTFIAPPTDNAFHTNNNADPSVHLHLALNHLSGVEWTSHLNEIDWMRRSSEGRIVFDLHAIVPRLHIQGLSANRFFHSKERLKPGEWSHFTKFDKFMICPSCKIGSVYSLWREKVFAFMMMNAGGNEYSSHPSLVFMDDKAMEERRGGELEENVDMRREVLNDMSMKKVNVSQLVRVYSDKTQIETEGDHLMNHNGVMNNQHDLHSTVDSQSEEEEDDEEEDEEEENMSHGMLPNNLEDKGHEREDDVTDTLMMGKIIREDDGTHGGEKGTKKSESVEVKRNTAVKRSNAMMDKMRALCSEQQEVMEDVMDIYMRKNVPFLFQRLNRFAQTASRKKLQRVTNFLQELLEKKPTPAGDAPQKGPEVQEIREVSDTLQTPSDPSPPIL</sequence>
<feature type="compositionally biased region" description="Acidic residues" evidence="1">
    <location>
        <begin position="261"/>
        <end position="276"/>
    </location>
</feature>